<dbReference type="InterPro" id="IPR050695">
    <property type="entry name" value="N-acetylmuramoyl_amidase_3"/>
</dbReference>
<dbReference type="SMART" id="SM00646">
    <property type="entry name" value="Ami_3"/>
    <property type="match status" value="1"/>
</dbReference>
<dbReference type="GO" id="GO:0071555">
    <property type="term" value="P:cell wall organization"/>
    <property type="evidence" value="ECO:0007669"/>
    <property type="project" value="UniProtKB-KW"/>
</dbReference>
<dbReference type="SMART" id="SM00287">
    <property type="entry name" value="SH3b"/>
    <property type="match status" value="2"/>
</dbReference>
<dbReference type="InterPro" id="IPR002508">
    <property type="entry name" value="MurNAc-LAA_cat"/>
</dbReference>
<dbReference type="GO" id="GO:0008745">
    <property type="term" value="F:N-acetylmuramoyl-L-alanine amidase activity"/>
    <property type="evidence" value="ECO:0007669"/>
    <property type="project" value="InterPro"/>
</dbReference>
<gene>
    <name evidence="5" type="ORF">SAMN05216231_0455</name>
</gene>
<reference evidence="5 6" key="1">
    <citation type="submission" date="2016-10" db="EMBL/GenBank/DDBJ databases">
        <authorList>
            <person name="de Groot N.N."/>
        </authorList>
    </citation>
    <scope>NUCLEOTIDE SEQUENCE [LARGE SCALE GENOMIC DNA]</scope>
    <source>
        <strain evidence="5 6">CGMCC 1.10449</strain>
    </source>
</reference>
<name>A0A1H0Y6H0_9BACI</name>
<evidence type="ECO:0000256" key="1">
    <source>
        <dbReference type="ARBA" id="ARBA00022801"/>
    </source>
</evidence>
<evidence type="ECO:0000256" key="2">
    <source>
        <dbReference type="ARBA" id="ARBA00023316"/>
    </source>
</evidence>
<dbReference type="SUPFAM" id="SSF53187">
    <property type="entry name" value="Zn-dependent exopeptidases"/>
    <property type="match status" value="1"/>
</dbReference>
<dbReference type="CDD" id="cd02696">
    <property type="entry name" value="MurNAc-LAA"/>
    <property type="match status" value="1"/>
</dbReference>
<dbReference type="PANTHER" id="PTHR30404:SF7">
    <property type="entry name" value="CELL WALL AMIDASE LYTH-RELATED"/>
    <property type="match status" value="1"/>
</dbReference>
<protein>
    <submittedName>
        <fullName evidence="5">N-acetylmuramoyl-L-alanine amidase</fullName>
    </submittedName>
</protein>
<dbReference type="RefSeq" id="WP_092491332.1">
    <property type="nucleotide sequence ID" value="NZ_FNKD01000001.1"/>
</dbReference>
<dbReference type="PROSITE" id="PS51781">
    <property type="entry name" value="SH3B"/>
    <property type="match status" value="2"/>
</dbReference>
<evidence type="ECO:0000313" key="5">
    <source>
        <dbReference type="EMBL" id="SDQ10758.1"/>
    </source>
</evidence>
<dbReference type="PANTHER" id="PTHR30404">
    <property type="entry name" value="N-ACETYLMURAMOYL-L-ALANINE AMIDASE"/>
    <property type="match status" value="1"/>
</dbReference>
<evidence type="ECO:0000259" key="4">
    <source>
        <dbReference type="PROSITE" id="PS51781"/>
    </source>
</evidence>
<organism evidence="5 6">
    <name type="scientific">Virgibacillus salinus</name>
    <dbReference type="NCBI Taxonomy" id="553311"/>
    <lineage>
        <taxon>Bacteria</taxon>
        <taxon>Bacillati</taxon>
        <taxon>Bacillota</taxon>
        <taxon>Bacilli</taxon>
        <taxon>Bacillales</taxon>
        <taxon>Bacillaceae</taxon>
        <taxon>Virgibacillus</taxon>
    </lineage>
</organism>
<proteinExistence type="predicted"/>
<evidence type="ECO:0000256" key="3">
    <source>
        <dbReference type="SAM" id="SignalP"/>
    </source>
</evidence>
<accession>A0A1H0Y6H0</accession>
<dbReference type="Pfam" id="PF08239">
    <property type="entry name" value="SH3_3"/>
    <property type="match status" value="2"/>
</dbReference>
<keyword evidence="6" id="KW-1185">Reference proteome</keyword>
<dbReference type="Gene3D" id="3.40.630.40">
    <property type="entry name" value="Zn-dependent exopeptidases"/>
    <property type="match status" value="1"/>
</dbReference>
<keyword evidence="3" id="KW-0732">Signal</keyword>
<feature type="domain" description="SH3b" evidence="4">
    <location>
        <begin position="29"/>
        <end position="91"/>
    </location>
</feature>
<feature type="signal peptide" evidence="3">
    <location>
        <begin position="1"/>
        <end position="26"/>
    </location>
</feature>
<feature type="chain" id="PRO_5011524219" evidence="3">
    <location>
        <begin position="27"/>
        <end position="361"/>
    </location>
</feature>
<sequence length="361" mass="39254">MKQNQTVTIVGVFLLLLLVFIPSVHADSGQTYEVGTDSLNVRSAPAHSAEVIGQLNDGDRVVVFDKAFGWVQTYYNGQEAWVASDYLFAANGVTSVNQKEITVIADEVRLRTGPGTQHKILGYASSGDTYTMVKTSNKWNKIMLNDGSIAWIASWLTNGNGSNHPAETSENHNHAKKQSSDSLAGYNIVLDPGHGGKDPGAIGIGGTFEKGIIMDTADNVAKQLRDAGATVILTRKDDYFIPLEERVRISNAYNTHAFISLHYNAYPSLAINGVSTYFHSGGDDRVLAGEIQSAIAQKVPLKNRGVMQKGYHVLRENNDLSVLIELGFITNPYDLDTVGTAEYHNNVAAGVVEGLKNYFDE</sequence>
<dbReference type="GO" id="GO:0009253">
    <property type="term" value="P:peptidoglycan catabolic process"/>
    <property type="evidence" value="ECO:0007669"/>
    <property type="project" value="InterPro"/>
</dbReference>
<feature type="domain" description="SH3b" evidence="4">
    <location>
        <begin position="98"/>
        <end position="160"/>
    </location>
</feature>
<keyword evidence="2" id="KW-0961">Cell wall biogenesis/degradation</keyword>
<dbReference type="Proteomes" id="UP000199444">
    <property type="component" value="Unassembled WGS sequence"/>
</dbReference>
<dbReference type="Pfam" id="PF01520">
    <property type="entry name" value="Amidase_3"/>
    <property type="match status" value="1"/>
</dbReference>
<dbReference type="InterPro" id="IPR003646">
    <property type="entry name" value="SH3-like_bac-type"/>
</dbReference>
<dbReference type="Gene3D" id="2.30.30.40">
    <property type="entry name" value="SH3 Domains"/>
    <property type="match status" value="2"/>
</dbReference>
<dbReference type="AlphaFoldDB" id="A0A1H0Y6H0"/>
<dbReference type="EMBL" id="FNKD01000001">
    <property type="protein sequence ID" value="SDQ10758.1"/>
    <property type="molecule type" value="Genomic_DNA"/>
</dbReference>
<keyword evidence="1" id="KW-0378">Hydrolase</keyword>
<evidence type="ECO:0000313" key="6">
    <source>
        <dbReference type="Proteomes" id="UP000199444"/>
    </source>
</evidence>
<dbReference type="STRING" id="553311.SAMN05216231_0455"/>
<dbReference type="GO" id="GO:0030288">
    <property type="term" value="C:outer membrane-bounded periplasmic space"/>
    <property type="evidence" value="ECO:0007669"/>
    <property type="project" value="TreeGrafter"/>
</dbReference>